<reference evidence="2" key="1">
    <citation type="journal article" date="2023" name="Commun. Biol.">
        <title>Genome analysis of Parmales, the sister group of diatoms, reveals the evolutionary specialization of diatoms from phago-mixotrophs to photoautotrophs.</title>
        <authorList>
            <person name="Ban H."/>
            <person name="Sato S."/>
            <person name="Yoshikawa S."/>
            <person name="Yamada K."/>
            <person name="Nakamura Y."/>
            <person name="Ichinomiya M."/>
            <person name="Sato N."/>
            <person name="Blanc-Mathieu R."/>
            <person name="Endo H."/>
            <person name="Kuwata A."/>
            <person name="Ogata H."/>
        </authorList>
    </citation>
    <scope>NUCLEOTIDE SEQUENCE [LARGE SCALE GENOMIC DNA]</scope>
    <source>
        <strain evidence="2">NIES 3700</strain>
    </source>
</reference>
<proteinExistence type="predicted"/>
<dbReference type="Proteomes" id="UP001165122">
    <property type="component" value="Unassembled WGS sequence"/>
</dbReference>
<dbReference type="EMBL" id="BRXW01000233">
    <property type="protein sequence ID" value="GMI15539.1"/>
    <property type="molecule type" value="Genomic_DNA"/>
</dbReference>
<accession>A0A9W7FNY8</accession>
<organism evidence="1 2">
    <name type="scientific">Triparma laevis f. longispina</name>
    <dbReference type="NCBI Taxonomy" id="1714387"/>
    <lineage>
        <taxon>Eukaryota</taxon>
        <taxon>Sar</taxon>
        <taxon>Stramenopiles</taxon>
        <taxon>Ochrophyta</taxon>
        <taxon>Bolidophyceae</taxon>
        <taxon>Parmales</taxon>
        <taxon>Triparmaceae</taxon>
        <taxon>Triparma</taxon>
    </lineage>
</organism>
<evidence type="ECO:0000313" key="1">
    <source>
        <dbReference type="EMBL" id="GMI15539.1"/>
    </source>
</evidence>
<name>A0A9W7FNY8_9STRA</name>
<comment type="caution">
    <text evidence="1">The sequence shown here is derived from an EMBL/GenBank/DDBJ whole genome shotgun (WGS) entry which is preliminary data.</text>
</comment>
<evidence type="ECO:0000313" key="2">
    <source>
        <dbReference type="Proteomes" id="UP001165122"/>
    </source>
</evidence>
<protein>
    <submittedName>
        <fullName evidence="1">Uncharacterized protein</fullName>
    </submittedName>
</protein>
<sequence>MDDVPQNYTHEEDDMIAAASGLLHTLKMKGAIQFKPHKTTFSTNKHLLGFYNLKEGDIYIKSNYTTTRLPKLNGECILTLAGASPECS</sequence>
<gene>
    <name evidence="1" type="ORF">TrLO_g1346</name>
</gene>
<dbReference type="AlphaFoldDB" id="A0A9W7FNY8"/>
<keyword evidence="2" id="KW-1185">Reference proteome</keyword>